<keyword evidence="2" id="KW-1185">Reference proteome</keyword>
<name>A0ABY0IDQ2_9BACT</name>
<dbReference type="RefSeq" id="WP_115363543.1">
    <property type="nucleotide sequence ID" value="NZ_QDKL01000003.1"/>
</dbReference>
<evidence type="ECO:0000313" key="1">
    <source>
        <dbReference type="EMBL" id="RZF21086.1"/>
    </source>
</evidence>
<evidence type="ECO:0008006" key="3">
    <source>
        <dbReference type="Google" id="ProtNLM"/>
    </source>
</evidence>
<evidence type="ECO:0000313" key="2">
    <source>
        <dbReference type="Proteomes" id="UP000443582"/>
    </source>
</evidence>
<dbReference type="InterPro" id="IPR013367">
    <property type="entry name" value="Flagellar_put"/>
</dbReference>
<protein>
    <recommendedName>
        <fullName evidence="3">Flagellar operon protein</fullName>
    </recommendedName>
</protein>
<organism evidence="1 2">
    <name type="scientific">Halobacteriovorax vibrionivorans</name>
    <dbReference type="NCBI Taxonomy" id="2152716"/>
    <lineage>
        <taxon>Bacteria</taxon>
        <taxon>Pseudomonadati</taxon>
        <taxon>Bdellovibrionota</taxon>
        <taxon>Bacteriovoracia</taxon>
        <taxon>Bacteriovoracales</taxon>
        <taxon>Halobacteriovoraceae</taxon>
        <taxon>Halobacteriovorax</taxon>
    </lineage>
</organism>
<accession>A0ABY0IDQ2</accession>
<gene>
    <name evidence="1" type="ORF">DAY19_13990</name>
</gene>
<reference evidence="2" key="1">
    <citation type="journal article" date="2019" name="Int. J. Syst. Evol. Microbiol.">
        <title>Halobacteriovorax valvorus sp. nov., a novel prokaryotic predator isolated from coastal seawater of China.</title>
        <authorList>
            <person name="Chen M.-X."/>
        </authorList>
    </citation>
    <scope>NUCLEOTIDE SEQUENCE [LARGE SCALE GENOMIC DNA]</scope>
    <source>
        <strain evidence="2">BL9</strain>
    </source>
</reference>
<dbReference type="Pfam" id="PF12611">
    <property type="entry name" value="Flagellar_put"/>
    <property type="match status" value="1"/>
</dbReference>
<proteinExistence type="predicted"/>
<comment type="caution">
    <text evidence="1">The sequence shown here is derived from an EMBL/GenBank/DDBJ whole genome shotgun (WGS) entry which is preliminary data.</text>
</comment>
<dbReference type="EMBL" id="QDKL01000003">
    <property type="protein sequence ID" value="RZF21086.1"/>
    <property type="molecule type" value="Genomic_DNA"/>
</dbReference>
<sequence length="90" mass="10286">MERVINQLSISKHAQKRMSQRQIELNDRDLFKLSEAAMKLKAKGSHESLIITPIAAFILDIDHHCLITAIHSDEMNENIFTKIDATMIVN</sequence>
<dbReference type="Proteomes" id="UP000443582">
    <property type="component" value="Unassembled WGS sequence"/>
</dbReference>